<feature type="region of interest" description="Disordered" evidence="2">
    <location>
        <begin position="618"/>
        <end position="639"/>
    </location>
</feature>
<feature type="compositionally biased region" description="Basic residues" evidence="2">
    <location>
        <begin position="628"/>
        <end position="639"/>
    </location>
</feature>
<protein>
    <submittedName>
        <fullName evidence="4">Uncharacterized protein</fullName>
    </submittedName>
</protein>
<keyword evidence="3" id="KW-0812">Transmembrane</keyword>
<dbReference type="SUPFAM" id="SSF56349">
    <property type="entry name" value="DNA breaking-rejoining enzymes"/>
    <property type="match status" value="1"/>
</dbReference>
<keyword evidence="1" id="KW-0233">DNA recombination</keyword>
<proteinExistence type="predicted"/>
<keyword evidence="3" id="KW-0472">Membrane</keyword>
<dbReference type="InterPro" id="IPR011010">
    <property type="entry name" value="DNA_brk_join_enz"/>
</dbReference>
<name>A0A7S2LS47_9STRA</name>
<reference evidence="4" key="1">
    <citation type="submission" date="2021-01" db="EMBL/GenBank/DDBJ databases">
        <authorList>
            <person name="Corre E."/>
            <person name="Pelletier E."/>
            <person name="Niang G."/>
            <person name="Scheremetjew M."/>
            <person name="Finn R."/>
            <person name="Kale V."/>
            <person name="Holt S."/>
            <person name="Cochrane G."/>
            <person name="Meng A."/>
            <person name="Brown T."/>
            <person name="Cohen L."/>
        </authorList>
    </citation>
    <scope>NUCLEOTIDE SEQUENCE</scope>
    <source>
        <strain evidence="4">SM1012Den-03</strain>
    </source>
</reference>
<sequence length="639" mass="71863">MKPYLTNLKKELAKAKSEGKVAEQDADPICFSLFEQICIWAVMSGQIFVWVFLVLQWNLMARASNVDSISFSNFWSKNDTILFKYDTNKKDRAGEHTTEKHCYANPLNPFVCLFLAMGCYLCINQQKYEQNSSNSLFRAQGKDKSASNSFSKALHKLIKFATRSADVLDSHSVREGHFGPHGVRKGAITHVTTGSMDGPPLPSILHRGEWSMGKVMDIYVRFCSIGDTYLGRCLAGLLPDKPNFDILPPHFSVGIENKHVNEAMKQCFGVILDKHSGEGIQGCLLLFLASIVYHNEWLKSHIAKGKSHPFLQIPILNNSKLLEELEKLVTLEPAGAVKSATGVPATVAIREEVRDAVKLLHEYRKEVQWLKDNMVNMMKDAMEQKYTENGNITASFVEGTVSRLVGKVIDQVAHKMEESEARLMARLDETSTCNTGDTREVTRAVTRATPLLEAQLYPTYTYHDPNATGRNKNNTSWDVPLHFTLQTSGLFEGFRAWLTGYPAESTVTHTTDSAGNAVEVTTRTPVKPMRLLKNGNLPKQFKKAYDNNYKPVMEVLEEAVESDIVNRHVDEMDHSFLRSTYERAFDAACVKYPDFRTGIKKNWKVSTFCKKVRETNTAENTANGTKRSGGKKRKHTVVV</sequence>
<accession>A0A7S2LS47</accession>
<evidence type="ECO:0000256" key="3">
    <source>
        <dbReference type="SAM" id="Phobius"/>
    </source>
</evidence>
<evidence type="ECO:0000256" key="1">
    <source>
        <dbReference type="ARBA" id="ARBA00023172"/>
    </source>
</evidence>
<gene>
    <name evidence="4" type="ORF">SMAR0320_LOCUS15077</name>
</gene>
<dbReference type="GO" id="GO:0015074">
    <property type="term" value="P:DNA integration"/>
    <property type="evidence" value="ECO:0007669"/>
    <property type="project" value="InterPro"/>
</dbReference>
<dbReference type="AlphaFoldDB" id="A0A7S2LS47"/>
<dbReference type="InterPro" id="IPR013762">
    <property type="entry name" value="Integrase-like_cat_sf"/>
</dbReference>
<feature type="transmembrane region" description="Helical" evidence="3">
    <location>
        <begin position="37"/>
        <end position="59"/>
    </location>
</feature>
<organism evidence="4">
    <name type="scientific">Skeletonema marinoi</name>
    <dbReference type="NCBI Taxonomy" id="267567"/>
    <lineage>
        <taxon>Eukaryota</taxon>
        <taxon>Sar</taxon>
        <taxon>Stramenopiles</taxon>
        <taxon>Ochrophyta</taxon>
        <taxon>Bacillariophyta</taxon>
        <taxon>Coscinodiscophyceae</taxon>
        <taxon>Thalassiosirophycidae</taxon>
        <taxon>Thalassiosirales</taxon>
        <taxon>Skeletonemataceae</taxon>
        <taxon>Skeletonema</taxon>
        <taxon>Skeletonema marinoi-dohrnii complex</taxon>
    </lineage>
</organism>
<dbReference type="Gene3D" id="1.10.443.10">
    <property type="entry name" value="Intergrase catalytic core"/>
    <property type="match status" value="1"/>
</dbReference>
<keyword evidence="3" id="KW-1133">Transmembrane helix</keyword>
<dbReference type="GO" id="GO:0003677">
    <property type="term" value="F:DNA binding"/>
    <property type="evidence" value="ECO:0007669"/>
    <property type="project" value="InterPro"/>
</dbReference>
<evidence type="ECO:0000313" key="4">
    <source>
        <dbReference type="EMBL" id="CAD9614707.1"/>
    </source>
</evidence>
<evidence type="ECO:0000256" key="2">
    <source>
        <dbReference type="SAM" id="MobiDB-lite"/>
    </source>
</evidence>
<dbReference type="GO" id="GO:0006310">
    <property type="term" value="P:DNA recombination"/>
    <property type="evidence" value="ECO:0007669"/>
    <property type="project" value="UniProtKB-KW"/>
</dbReference>
<dbReference type="EMBL" id="HBGZ01020948">
    <property type="protein sequence ID" value="CAD9614707.1"/>
    <property type="molecule type" value="Transcribed_RNA"/>
</dbReference>